<dbReference type="Gene3D" id="1.25.40.80">
    <property type="match status" value="1"/>
</dbReference>
<dbReference type="Gene3D" id="1.10.579.10">
    <property type="entry name" value="DNA Cyclobutane Dipyrimidine Photolyase, subunit A, domain 3"/>
    <property type="match status" value="1"/>
</dbReference>
<dbReference type="GO" id="GO:0009416">
    <property type="term" value="P:response to light stimulus"/>
    <property type="evidence" value="ECO:0007669"/>
    <property type="project" value="TreeGrafter"/>
</dbReference>
<protein>
    <recommendedName>
        <fullName evidence="3">Deoxyribodipyrimidine photo-lyase</fullName>
        <ecNumber evidence="2">4.1.99.3</ecNumber>
    </recommendedName>
</protein>
<evidence type="ECO:0000313" key="13">
    <source>
        <dbReference type="Proteomes" id="UP000053405"/>
    </source>
</evidence>
<dbReference type="PANTHER" id="PTHR11455:SF9">
    <property type="entry name" value="CRYPTOCHROME CIRCADIAN CLOCK 5 ISOFORM X1"/>
    <property type="match status" value="1"/>
</dbReference>
<evidence type="ECO:0000256" key="1">
    <source>
        <dbReference type="ARBA" id="ARBA00001932"/>
    </source>
</evidence>
<keyword evidence="5 8" id="KW-0274">FAD</keyword>
<dbReference type="SUPFAM" id="SSF48173">
    <property type="entry name" value="Cryptochrome/photolyase FAD-binding domain"/>
    <property type="match status" value="1"/>
</dbReference>
<dbReference type="AlphaFoldDB" id="L7LBE7"/>
<gene>
    <name evidence="12" type="primary">phr</name>
    <name evidence="12" type="ORF">GOHSU_29_00290</name>
</gene>
<dbReference type="PROSITE" id="PS51645">
    <property type="entry name" value="PHR_CRY_ALPHA_BETA"/>
    <property type="match status" value="1"/>
</dbReference>
<feature type="region of interest" description="Disordered" evidence="10">
    <location>
        <begin position="433"/>
        <end position="452"/>
    </location>
</feature>
<evidence type="ECO:0000256" key="9">
    <source>
        <dbReference type="RuleBase" id="RU004182"/>
    </source>
</evidence>
<evidence type="ECO:0000256" key="4">
    <source>
        <dbReference type="ARBA" id="ARBA00022630"/>
    </source>
</evidence>
<dbReference type="PRINTS" id="PR00147">
    <property type="entry name" value="DNAPHOTLYASE"/>
</dbReference>
<accession>L7LBE7</accession>
<evidence type="ECO:0000256" key="10">
    <source>
        <dbReference type="SAM" id="MobiDB-lite"/>
    </source>
</evidence>
<feature type="binding site" evidence="8">
    <location>
        <begin position="270"/>
        <end position="277"/>
    </location>
    <ligand>
        <name>FAD</name>
        <dbReference type="ChEBI" id="CHEBI:57692"/>
    </ligand>
</feature>
<comment type="catalytic activity">
    <reaction evidence="7">
        <text>cyclobutadipyrimidine (in DNA) = 2 pyrimidine residues (in DNA).</text>
        <dbReference type="EC" id="4.1.99.3"/>
    </reaction>
</comment>
<evidence type="ECO:0000259" key="11">
    <source>
        <dbReference type="PROSITE" id="PS51645"/>
    </source>
</evidence>
<keyword evidence="12" id="KW-0456">Lyase</keyword>
<dbReference type="GO" id="GO:0003904">
    <property type="term" value="F:deoxyribodipyrimidine photo-lyase activity"/>
    <property type="evidence" value="ECO:0007669"/>
    <property type="project" value="UniProtKB-EC"/>
</dbReference>
<evidence type="ECO:0000256" key="6">
    <source>
        <dbReference type="ARBA" id="ARBA00022991"/>
    </source>
</evidence>
<feature type="binding site" evidence="8">
    <location>
        <begin position="235"/>
        <end position="239"/>
    </location>
    <ligand>
        <name>FAD</name>
        <dbReference type="ChEBI" id="CHEBI:57692"/>
    </ligand>
</feature>
<dbReference type="EMBL" id="BANT01000029">
    <property type="protein sequence ID" value="GAC58046.1"/>
    <property type="molecule type" value="Genomic_DNA"/>
</dbReference>
<dbReference type="PANTHER" id="PTHR11455">
    <property type="entry name" value="CRYPTOCHROME"/>
    <property type="match status" value="1"/>
</dbReference>
<dbReference type="InterPro" id="IPR036134">
    <property type="entry name" value="Crypto/Photolyase_FAD-like_sf"/>
</dbReference>
<dbReference type="InterPro" id="IPR005101">
    <property type="entry name" value="Cryptochr/Photolyase_FAD-bd"/>
</dbReference>
<dbReference type="SUPFAM" id="SSF52425">
    <property type="entry name" value="Cryptochrome/photolyase, N-terminal domain"/>
    <property type="match status" value="1"/>
</dbReference>
<evidence type="ECO:0000256" key="7">
    <source>
        <dbReference type="ARBA" id="ARBA00033999"/>
    </source>
</evidence>
<evidence type="ECO:0000256" key="3">
    <source>
        <dbReference type="ARBA" id="ARBA00014046"/>
    </source>
</evidence>
<comment type="cofactor">
    <cofactor evidence="8">
        <name>FAD</name>
        <dbReference type="ChEBI" id="CHEBI:57692"/>
    </cofactor>
    <text evidence="8">Binds 1 FAD per subunit.</text>
</comment>
<keyword evidence="13" id="KW-1185">Reference proteome</keyword>
<evidence type="ECO:0000256" key="8">
    <source>
        <dbReference type="PIRSR" id="PIRSR602081-1"/>
    </source>
</evidence>
<feature type="binding site" evidence="8">
    <location>
        <position position="267"/>
    </location>
    <ligand>
        <name>FAD</name>
        <dbReference type="ChEBI" id="CHEBI:57692"/>
    </ligand>
</feature>
<dbReference type="GO" id="GO:0000719">
    <property type="term" value="P:photoreactive repair"/>
    <property type="evidence" value="ECO:0007669"/>
    <property type="project" value="UniProtKB-ARBA"/>
</dbReference>
<sequence>MDDSPALVWFRRDLRLSDLPTLLAARDRTDAALAVFVLDETLLAPSGRRRTAFLAGCLRALDADLGGRLLIVAGRPAQVIPRVAAGIGAGSVHVSADFGPYGSTRDAQTEQALAAAARPVPLVRTGSSYAVSPDRLRTQAGRPYKVFTPYRRAWLEHGWPRPADTGPDSLAWLDPAGFDGRLELDLAAEMLGESTVDIPVPPAGEAAARARWSVFRDDDLLGYHDDRDRPDLDRTSRLSPYLKFGCLHPRTVLADLRGRTDPGAESWRSELAWRDFYADVLHHRPETARGNADTKFDALEYDTGPAADEAFAAWCSGRTGYPIVDAGMRQLRAQGWMHNRVRMITASFLTKDLHLPWWRGARYFMTQLVDGDLPSNQHGWQWTAGSGTDAAPYFRVFNPTAQGERFDPEGDYIRRWIPELRHLPGKQIHRPWRLPGAGQPALGDDSGAYPQPIVDHADERRIALERYRRL</sequence>
<reference evidence="12 13" key="1">
    <citation type="submission" date="2012-12" db="EMBL/GenBank/DDBJ databases">
        <title>Whole genome shotgun sequence of Gordonia hirsuta NBRC 16056.</title>
        <authorList>
            <person name="Isaki-Nakamura S."/>
            <person name="Hosoyama A."/>
            <person name="Tsuchikane K."/>
            <person name="Katsumata H."/>
            <person name="Baba S."/>
            <person name="Yamazaki S."/>
            <person name="Fujita N."/>
        </authorList>
    </citation>
    <scope>NUCLEOTIDE SEQUENCE [LARGE SCALE GENOMIC DNA]</scope>
    <source>
        <strain evidence="12 13">NBRC 16056</strain>
    </source>
</reference>
<feature type="binding site" evidence="8">
    <location>
        <position position="223"/>
    </location>
    <ligand>
        <name>FAD</name>
        <dbReference type="ChEBI" id="CHEBI:57692"/>
    </ligand>
</feature>
<dbReference type="eggNOG" id="COG0415">
    <property type="taxonomic scope" value="Bacteria"/>
</dbReference>
<organism evidence="12 13">
    <name type="scientific">Gordonia hirsuta DSM 44140 = NBRC 16056</name>
    <dbReference type="NCBI Taxonomy" id="1121927"/>
    <lineage>
        <taxon>Bacteria</taxon>
        <taxon>Bacillati</taxon>
        <taxon>Actinomycetota</taxon>
        <taxon>Actinomycetes</taxon>
        <taxon>Mycobacteriales</taxon>
        <taxon>Gordoniaceae</taxon>
        <taxon>Gordonia</taxon>
    </lineage>
</organism>
<dbReference type="OrthoDB" id="9772484at2"/>
<feature type="domain" description="Photolyase/cryptochrome alpha/beta" evidence="11">
    <location>
        <begin position="4"/>
        <end position="128"/>
    </location>
</feature>
<dbReference type="PROSITE" id="PS00394">
    <property type="entry name" value="DNA_PHOTOLYASES_1_1"/>
    <property type="match status" value="1"/>
</dbReference>
<keyword evidence="4 8" id="KW-0285">Flavoprotein</keyword>
<dbReference type="InterPro" id="IPR018394">
    <property type="entry name" value="DNA_photolyase_1_CS_C"/>
</dbReference>
<dbReference type="EC" id="4.1.99.3" evidence="2"/>
<proteinExistence type="inferred from homology"/>
<comment type="similarity">
    <text evidence="9">Belongs to the DNA photolyase family.</text>
</comment>
<keyword evidence="6 9" id="KW-0157">Chromophore</keyword>
<dbReference type="InterPro" id="IPR036155">
    <property type="entry name" value="Crypto/Photolyase_N_sf"/>
</dbReference>
<feature type="binding site" evidence="8">
    <location>
        <begin position="370"/>
        <end position="372"/>
    </location>
    <ligand>
        <name>FAD</name>
        <dbReference type="ChEBI" id="CHEBI:57692"/>
    </ligand>
</feature>
<dbReference type="FunFam" id="1.10.579.10:FF:000003">
    <property type="entry name" value="Deoxyribodipyrimidine photo-lyase"/>
    <property type="match status" value="1"/>
</dbReference>
<comment type="cofactor">
    <cofactor evidence="1">
        <name>(6R)-5,10-methylene-5,6,7,8-tetrahydrofolate</name>
        <dbReference type="ChEBI" id="CHEBI:15636"/>
    </cofactor>
</comment>
<comment type="caution">
    <text evidence="12">The sequence shown here is derived from an EMBL/GenBank/DDBJ whole genome shotgun (WGS) entry which is preliminary data.</text>
</comment>
<dbReference type="Pfam" id="PF00875">
    <property type="entry name" value="DNA_photolyase"/>
    <property type="match status" value="1"/>
</dbReference>
<dbReference type="InterPro" id="IPR006050">
    <property type="entry name" value="DNA_photolyase_N"/>
</dbReference>
<dbReference type="Pfam" id="PF03441">
    <property type="entry name" value="FAD_binding_7"/>
    <property type="match status" value="1"/>
</dbReference>
<name>L7LBE7_9ACTN</name>
<dbReference type="GO" id="GO:0071949">
    <property type="term" value="F:FAD binding"/>
    <property type="evidence" value="ECO:0007669"/>
    <property type="project" value="TreeGrafter"/>
</dbReference>
<evidence type="ECO:0000313" key="12">
    <source>
        <dbReference type="EMBL" id="GAC58046.1"/>
    </source>
</evidence>
<dbReference type="Proteomes" id="UP000053405">
    <property type="component" value="Unassembled WGS sequence"/>
</dbReference>
<dbReference type="STRING" id="1121927.GOHSU_29_00290"/>
<evidence type="ECO:0000256" key="5">
    <source>
        <dbReference type="ARBA" id="ARBA00022827"/>
    </source>
</evidence>
<dbReference type="GO" id="GO:0003677">
    <property type="term" value="F:DNA binding"/>
    <property type="evidence" value="ECO:0007669"/>
    <property type="project" value="TreeGrafter"/>
</dbReference>
<dbReference type="InterPro" id="IPR014729">
    <property type="entry name" value="Rossmann-like_a/b/a_fold"/>
</dbReference>
<dbReference type="Gene3D" id="3.40.50.620">
    <property type="entry name" value="HUPs"/>
    <property type="match status" value="1"/>
</dbReference>
<dbReference type="RefSeq" id="WP_005941373.1">
    <property type="nucleotide sequence ID" value="NZ_ATVK01000015.1"/>
</dbReference>
<evidence type="ECO:0000256" key="2">
    <source>
        <dbReference type="ARBA" id="ARBA00013149"/>
    </source>
</evidence>
<dbReference type="InterPro" id="IPR002081">
    <property type="entry name" value="Cryptochrome/DNA_photolyase_1"/>
</dbReference>